<comment type="pathway">
    <text evidence="2 12">Amino-acid biosynthesis; L-lysine biosynthesis via DAP pathway; (S)-tetrahydrodipicolinate from L-aspartate: step 3/4.</text>
</comment>
<proteinExistence type="inferred from homology"/>
<feature type="site" description="Part of a proton relay during catalysis" evidence="12">
    <location>
        <position position="117"/>
    </location>
</feature>
<evidence type="ECO:0000313" key="18">
    <source>
        <dbReference type="Proteomes" id="UP000248553"/>
    </source>
</evidence>
<evidence type="ECO:0000256" key="12">
    <source>
        <dbReference type="HAMAP-Rule" id="MF_00418"/>
    </source>
</evidence>
<dbReference type="InterPro" id="IPR013785">
    <property type="entry name" value="Aldolase_TIM"/>
</dbReference>
<protein>
    <recommendedName>
        <fullName evidence="4 12">4-hydroxy-tetrahydrodipicolinate synthase</fullName>
        <shortName evidence="12">HTPA synthase</shortName>
        <ecNumber evidence="4 12">4.3.3.7</ecNumber>
    </recommendedName>
</protein>
<dbReference type="SMART" id="SM01130">
    <property type="entry name" value="DHDPS"/>
    <property type="match status" value="1"/>
</dbReference>
<evidence type="ECO:0000256" key="16">
    <source>
        <dbReference type="SAM" id="Phobius"/>
    </source>
</evidence>
<comment type="subunit">
    <text evidence="12">Homotetramer; dimer of dimers.</text>
</comment>
<comment type="function">
    <text evidence="1 12">Catalyzes the condensation of (S)-aspartate-beta-semialdehyde [(S)-ASA] and pyruvate to 4-hydroxy-tetrahydrodipicolinate (HTPA).</text>
</comment>
<dbReference type="Gene3D" id="3.20.20.70">
    <property type="entry name" value="Aldolase class I"/>
    <property type="match status" value="1"/>
</dbReference>
<evidence type="ECO:0000256" key="5">
    <source>
        <dbReference type="ARBA" id="ARBA00022490"/>
    </source>
</evidence>
<dbReference type="OrthoDB" id="9782828at2"/>
<evidence type="ECO:0000256" key="15">
    <source>
        <dbReference type="PIRSR" id="PIRSR001365-2"/>
    </source>
</evidence>
<keyword evidence="16" id="KW-0812">Transmembrane</keyword>
<evidence type="ECO:0000256" key="13">
    <source>
        <dbReference type="PIRNR" id="PIRNR001365"/>
    </source>
</evidence>
<keyword evidence="9 12" id="KW-0456">Lyase</keyword>
<evidence type="ECO:0000256" key="11">
    <source>
        <dbReference type="ARBA" id="ARBA00047836"/>
    </source>
</evidence>
<dbReference type="Proteomes" id="UP000248553">
    <property type="component" value="Unassembled WGS sequence"/>
</dbReference>
<dbReference type="PROSITE" id="PS00666">
    <property type="entry name" value="DHDPS_2"/>
    <property type="match status" value="1"/>
</dbReference>
<feature type="active site" description="Schiff-base intermediate with substrate" evidence="12 14">
    <location>
        <position position="171"/>
    </location>
</feature>
<feature type="binding site" evidence="12 15">
    <location>
        <position position="213"/>
    </location>
    <ligand>
        <name>pyruvate</name>
        <dbReference type="ChEBI" id="CHEBI:15361"/>
    </ligand>
</feature>
<organism evidence="17 18">
    <name type="scientific">Hymenobacter edaphi</name>
    <dbReference type="NCBI Taxonomy" id="2211146"/>
    <lineage>
        <taxon>Bacteria</taxon>
        <taxon>Pseudomonadati</taxon>
        <taxon>Bacteroidota</taxon>
        <taxon>Cytophagia</taxon>
        <taxon>Cytophagales</taxon>
        <taxon>Hymenobacteraceae</taxon>
        <taxon>Hymenobacter</taxon>
    </lineage>
</organism>
<comment type="similarity">
    <text evidence="3 12 13">Belongs to the DapA family.</text>
</comment>
<dbReference type="AlphaFoldDB" id="A0A328BVP7"/>
<comment type="subcellular location">
    <subcellularLocation>
        <location evidence="12">Cytoplasm</location>
    </subcellularLocation>
</comment>
<dbReference type="EMBL" id="QHKM01000001">
    <property type="protein sequence ID" value="RAK69924.1"/>
    <property type="molecule type" value="Genomic_DNA"/>
</dbReference>
<dbReference type="PRINTS" id="PR00146">
    <property type="entry name" value="DHPICSNTHASE"/>
</dbReference>
<dbReference type="Pfam" id="PF00701">
    <property type="entry name" value="DHDPS"/>
    <property type="match status" value="1"/>
</dbReference>
<feature type="binding site" evidence="12 15">
    <location>
        <position position="55"/>
    </location>
    <ligand>
        <name>pyruvate</name>
        <dbReference type="ChEBI" id="CHEBI:15361"/>
    </ligand>
</feature>
<keyword evidence="8 12" id="KW-0457">Lysine biosynthesis</keyword>
<evidence type="ECO:0000256" key="2">
    <source>
        <dbReference type="ARBA" id="ARBA00005120"/>
    </source>
</evidence>
<evidence type="ECO:0000256" key="10">
    <source>
        <dbReference type="ARBA" id="ARBA00023270"/>
    </source>
</evidence>
<keyword evidence="5 12" id="KW-0963">Cytoplasm</keyword>
<keyword evidence="10 12" id="KW-0704">Schiff base</keyword>
<evidence type="ECO:0000256" key="6">
    <source>
        <dbReference type="ARBA" id="ARBA00022605"/>
    </source>
</evidence>
<evidence type="ECO:0000256" key="14">
    <source>
        <dbReference type="PIRSR" id="PIRSR001365-1"/>
    </source>
</evidence>
<dbReference type="InterPro" id="IPR002220">
    <property type="entry name" value="DapA-like"/>
</dbReference>
<evidence type="ECO:0000256" key="7">
    <source>
        <dbReference type="ARBA" id="ARBA00022915"/>
    </source>
</evidence>
<dbReference type="GO" id="GO:0019877">
    <property type="term" value="P:diaminopimelate biosynthetic process"/>
    <property type="evidence" value="ECO:0007669"/>
    <property type="project" value="UniProtKB-UniRule"/>
</dbReference>
<accession>A0A328BVP7</accession>
<keyword evidence="18" id="KW-1185">Reference proteome</keyword>
<dbReference type="PIRSF" id="PIRSF001365">
    <property type="entry name" value="DHDPS"/>
    <property type="match status" value="1"/>
</dbReference>
<evidence type="ECO:0000256" key="8">
    <source>
        <dbReference type="ARBA" id="ARBA00023154"/>
    </source>
</evidence>
<dbReference type="HAMAP" id="MF_00418">
    <property type="entry name" value="DapA"/>
    <property type="match status" value="1"/>
</dbReference>
<comment type="caution">
    <text evidence="12">Was originally thought to be a dihydrodipicolinate synthase (DHDPS), catalyzing the condensation of (S)-aspartate-beta-semialdehyde [(S)-ASA] and pyruvate to dihydrodipicolinate (DHDP). However, it was shown in E.coli that the product of the enzymatic reaction is not dihydrodipicolinate but in fact (4S)-4-hydroxy-2,3,4,5-tetrahydro-(2S)-dipicolinic acid (HTPA), and that the consecutive dehydration reaction leading to DHDP is not spontaneous but catalyzed by DapB.</text>
</comment>
<dbReference type="GO" id="GO:0009089">
    <property type="term" value="P:lysine biosynthetic process via diaminopimelate"/>
    <property type="evidence" value="ECO:0007669"/>
    <property type="project" value="UniProtKB-UniRule"/>
</dbReference>
<dbReference type="GO" id="GO:0008840">
    <property type="term" value="F:4-hydroxy-tetrahydrodipicolinate synthase activity"/>
    <property type="evidence" value="ECO:0007669"/>
    <property type="project" value="UniProtKB-UniRule"/>
</dbReference>
<evidence type="ECO:0000256" key="4">
    <source>
        <dbReference type="ARBA" id="ARBA00012086"/>
    </source>
</evidence>
<dbReference type="EC" id="4.3.3.7" evidence="4 12"/>
<keyword evidence="16" id="KW-0472">Membrane</keyword>
<gene>
    <name evidence="12" type="primary">dapA</name>
    <name evidence="17" type="ORF">DLM85_03460</name>
</gene>
<feature type="site" description="Part of a proton relay during catalysis" evidence="12">
    <location>
        <position position="54"/>
    </location>
</feature>
<reference evidence="18" key="1">
    <citation type="submission" date="2018-05" db="EMBL/GenBank/DDBJ databases">
        <authorList>
            <person name="Nie L."/>
        </authorList>
    </citation>
    <scope>NUCLEOTIDE SEQUENCE [LARGE SCALE GENOMIC DNA]</scope>
    <source>
        <strain evidence="18">NL</strain>
    </source>
</reference>
<comment type="caution">
    <text evidence="17">The sequence shown here is derived from an EMBL/GenBank/DDBJ whole genome shotgun (WGS) entry which is preliminary data.</text>
</comment>
<dbReference type="GO" id="GO:0005829">
    <property type="term" value="C:cytosol"/>
    <property type="evidence" value="ECO:0007669"/>
    <property type="project" value="TreeGrafter"/>
</dbReference>
<feature type="active site" description="Proton donor/acceptor" evidence="12 14">
    <location>
        <position position="143"/>
    </location>
</feature>
<keyword evidence="6 12" id="KW-0028">Amino-acid biosynthesis</keyword>
<dbReference type="CDD" id="cd00950">
    <property type="entry name" value="DHDPS"/>
    <property type="match status" value="1"/>
</dbReference>
<sequence length="295" mass="31084">MHKLDSRLPALHGTGVALVTPFSPTDFAVDYPALRRLLDFVIDGGVEYIVINGTTAESPTTTAAEKAEILRVAKEHVAGRVPLVYGIGGNDTAAVERTIQATDLDGIAAILSASPYYNKPTQRGIVAHYQRLADAAPVPVILYNVPGRTASNITAETTLTLAQHPNIIGIKEASGNVEQCLQIAAGKPEGFLLISGDDMLTTPLISFGGVGIISVLANAFPRRFSDMTRHALAGDYAAASQLLFGLLPLNPLMYEEANPVGVKAALELLGVIPGAVRLPLMEASEGLTARIKALL</sequence>
<name>A0A328BVP7_9BACT</name>
<dbReference type="RefSeq" id="WP_111476660.1">
    <property type="nucleotide sequence ID" value="NZ_QHKM01000001.1"/>
</dbReference>
<evidence type="ECO:0000256" key="1">
    <source>
        <dbReference type="ARBA" id="ARBA00003294"/>
    </source>
</evidence>
<feature type="transmembrane region" description="Helical" evidence="16">
    <location>
        <begin position="200"/>
        <end position="220"/>
    </location>
</feature>
<dbReference type="PANTHER" id="PTHR12128">
    <property type="entry name" value="DIHYDRODIPICOLINATE SYNTHASE"/>
    <property type="match status" value="1"/>
</dbReference>
<dbReference type="UniPathway" id="UPA00034">
    <property type="reaction ID" value="UER00017"/>
</dbReference>
<dbReference type="InterPro" id="IPR005263">
    <property type="entry name" value="DapA"/>
</dbReference>
<dbReference type="SUPFAM" id="SSF51569">
    <property type="entry name" value="Aldolase"/>
    <property type="match status" value="1"/>
</dbReference>
<dbReference type="PANTHER" id="PTHR12128:SF66">
    <property type="entry name" value="4-HYDROXY-2-OXOGLUTARATE ALDOLASE, MITOCHONDRIAL"/>
    <property type="match status" value="1"/>
</dbReference>
<keyword evidence="7 12" id="KW-0220">Diaminopimelate biosynthesis</keyword>
<evidence type="ECO:0000256" key="9">
    <source>
        <dbReference type="ARBA" id="ARBA00023239"/>
    </source>
</evidence>
<evidence type="ECO:0000256" key="3">
    <source>
        <dbReference type="ARBA" id="ARBA00007592"/>
    </source>
</evidence>
<keyword evidence="16" id="KW-1133">Transmembrane helix</keyword>
<evidence type="ECO:0000313" key="17">
    <source>
        <dbReference type="EMBL" id="RAK69924.1"/>
    </source>
</evidence>
<dbReference type="NCBIfam" id="TIGR00674">
    <property type="entry name" value="dapA"/>
    <property type="match status" value="1"/>
</dbReference>
<comment type="catalytic activity">
    <reaction evidence="11 12">
        <text>L-aspartate 4-semialdehyde + pyruvate = (2S,4S)-4-hydroxy-2,3,4,5-tetrahydrodipicolinate + H2O + H(+)</text>
        <dbReference type="Rhea" id="RHEA:34171"/>
        <dbReference type="ChEBI" id="CHEBI:15361"/>
        <dbReference type="ChEBI" id="CHEBI:15377"/>
        <dbReference type="ChEBI" id="CHEBI:15378"/>
        <dbReference type="ChEBI" id="CHEBI:67139"/>
        <dbReference type="ChEBI" id="CHEBI:537519"/>
        <dbReference type="EC" id="4.3.3.7"/>
    </reaction>
</comment>
<dbReference type="InterPro" id="IPR020625">
    <property type="entry name" value="Schiff_base-form_aldolases_AS"/>
</dbReference>